<dbReference type="GO" id="GO:0015485">
    <property type="term" value="F:cholesterol binding"/>
    <property type="evidence" value="ECO:0007669"/>
    <property type="project" value="TreeGrafter"/>
</dbReference>
<proteinExistence type="predicted"/>
<feature type="compositionally biased region" description="Basic and acidic residues" evidence="5">
    <location>
        <begin position="66"/>
        <end position="88"/>
    </location>
</feature>
<dbReference type="PANTHER" id="PTHR23319:SF8">
    <property type="entry name" value="PROTEIN ASTER-A"/>
    <property type="match status" value="1"/>
</dbReference>
<organism evidence="8 9">
    <name type="scientific">Salmo salar</name>
    <name type="common">Atlantic salmon</name>
    <dbReference type="NCBI Taxonomy" id="8030"/>
    <lineage>
        <taxon>Eukaryota</taxon>
        <taxon>Metazoa</taxon>
        <taxon>Chordata</taxon>
        <taxon>Craniata</taxon>
        <taxon>Vertebrata</taxon>
        <taxon>Euteleostomi</taxon>
        <taxon>Actinopterygii</taxon>
        <taxon>Neopterygii</taxon>
        <taxon>Teleostei</taxon>
        <taxon>Protacanthopterygii</taxon>
        <taxon>Salmoniformes</taxon>
        <taxon>Salmonidae</taxon>
        <taxon>Salmoninae</taxon>
        <taxon>Salmo</taxon>
    </lineage>
</organism>
<feature type="transmembrane region" description="Helical" evidence="6">
    <location>
        <begin position="817"/>
        <end position="837"/>
    </location>
</feature>
<feature type="compositionally biased region" description="Polar residues" evidence="5">
    <location>
        <begin position="916"/>
        <end position="933"/>
    </location>
</feature>
<dbReference type="GO" id="GO:0140268">
    <property type="term" value="C:endoplasmic reticulum-plasma membrane contact site"/>
    <property type="evidence" value="ECO:0007669"/>
    <property type="project" value="TreeGrafter"/>
</dbReference>
<accession>A0A1S3P0C4</accession>
<dbReference type="Pfam" id="PF16016">
    <property type="entry name" value="VASt"/>
    <property type="match status" value="1"/>
</dbReference>
<dbReference type="RefSeq" id="XP_014020976.2">
    <property type="nucleotide sequence ID" value="XM_014165501.2"/>
</dbReference>
<dbReference type="InterPro" id="IPR031968">
    <property type="entry name" value="VASt"/>
</dbReference>
<evidence type="ECO:0000256" key="3">
    <source>
        <dbReference type="ARBA" id="ARBA00022989"/>
    </source>
</evidence>
<keyword evidence="3 6" id="KW-1133">Transmembrane helix</keyword>
<dbReference type="GO" id="GO:0005789">
    <property type="term" value="C:endoplasmic reticulum membrane"/>
    <property type="evidence" value="ECO:0007669"/>
    <property type="project" value="TreeGrafter"/>
</dbReference>
<keyword evidence="8" id="KW-1185">Reference proteome</keyword>
<evidence type="ECO:0000256" key="4">
    <source>
        <dbReference type="ARBA" id="ARBA00023136"/>
    </source>
</evidence>
<evidence type="ECO:0000256" key="6">
    <source>
        <dbReference type="SAM" id="Phobius"/>
    </source>
</evidence>
<dbReference type="Bgee" id="ENSSSAG00000067956">
    <property type="expression patterns" value="Expressed in intestine and 26 other cell types or tissues"/>
</dbReference>
<evidence type="ECO:0000259" key="7">
    <source>
        <dbReference type="PROSITE" id="PS51778"/>
    </source>
</evidence>
<dbReference type="GO" id="GO:0032366">
    <property type="term" value="P:intracellular sterol transport"/>
    <property type="evidence" value="ECO:0007669"/>
    <property type="project" value="TreeGrafter"/>
</dbReference>
<evidence type="ECO:0000256" key="5">
    <source>
        <dbReference type="SAM" id="MobiDB-lite"/>
    </source>
</evidence>
<dbReference type="GO" id="GO:0120020">
    <property type="term" value="F:cholesterol transfer activity"/>
    <property type="evidence" value="ECO:0007669"/>
    <property type="project" value="TreeGrafter"/>
</dbReference>
<feature type="compositionally biased region" description="Polar residues" evidence="5">
    <location>
        <begin position="157"/>
        <end position="167"/>
    </location>
</feature>
<dbReference type="InterPro" id="IPR004182">
    <property type="entry name" value="GRAM"/>
</dbReference>
<dbReference type="GeneID" id="106582397"/>
<dbReference type="CDD" id="cd13220">
    <property type="entry name" value="PH-GRAM_GRAMDC"/>
    <property type="match status" value="1"/>
</dbReference>
<feature type="compositionally biased region" description="Basic residues" evidence="5">
    <location>
        <begin position="47"/>
        <end position="65"/>
    </location>
</feature>
<feature type="compositionally biased region" description="Polar residues" evidence="5">
    <location>
        <begin position="1"/>
        <end position="20"/>
    </location>
</feature>
<dbReference type="Pfam" id="PF02893">
    <property type="entry name" value="GRAM"/>
    <property type="match status" value="1"/>
</dbReference>
<feature type="region of interest" description="Disordered" evidence="5">
    <location>
        <begin position="514"/>
        <end position="558"/>
    </location>
</feature>
<dbReference type="GO" id="GO:0005886">
    <property type="term" value="C:plasma membrane"/>
    <property type="evidence" value="ECO:0007669"/>
    <property type="project" value="TreeGrafter"/>
</dbReference>
<feature type="region of interest" description="Disordered" evidence="5">
    <location>
        <begin position="912"/>
        <end position="933"/>
    </location>
</feature>
<evidence type="ECO:0000313" key="9">
    <source>
        <dbReference type="RefSeq" id="XP_014020976.2"/>
    </source>
</evidence>
<keyword evidence="2 6" id="KW-0812">Transmembrane</keyword>
<gene>
    <name evidence="9" type="primary">LOC106582397</name>
</gene>
<feature type="compositionally biased region" description="Basic and acidic residues" evidence="5">
    <location>
        <begin position="786"/>
        <end position="806"/>
    </location>
</feature>
<dbReference type="PROSITE" id="PS51778">
    <property type="entry name" value="VAST"/>
    <property type="match status" value="1"/>
</dbReference>
<protein>
    <submittedName>
        <fullName evidence="9">Protein Aster-A isoform X2</fullName>
    </submittedName>
</protein>
<keyword evidence="4 6" id="KW-0472">Membrane</keyword>
<feature type="region of interest" description="Disordered" evidence="5">
    <location>
        <begin position="446"/>
        <end position="490"/>
    </location>
</feature>
<feature type="region of interest" description="Disordered" evidence="5">
    <location>
        <begin position="153"/>
        <end position="213"/>
    </location>
</feature>
<evidence type="ECO:0000313" key="8">
    <source>
        <dbReference type="Proteomes" id="UP001652741"/>
    </source>
</evidence>
<feature type="region of interest" description="Disordered" evidence="5">
    <location>
        <begin position="750"/>
        <end position="806"/>
    </location>
</feature>
<dbReference type="InterPro" id="IPR051482">
    <property type="entry name" value="Cholesterol_transport"/>
</dbReference>
<dbReference type="SMART" id="SM00568">
    <property type="entry name" value="GRAM"/>
    <property type="match status" value="1"/>
</dbReference>
<dbReference type="Gene3D" id="2.30.29.30">
    <property type="entry name" value="Pleckstrin-homology domain (PH domain)/Phosphotyrosine-binding domain (PTB)"/>
    <property type="match status" value="1"/>
</dbReference>
<dbReference type="InterPro" id="IPR011993">
    <property type="entry name" value="PH-like_dom_sf"/>
</dbReference>
<feature type="compositionally biased region" description="Polar residues" evidence="5">
    <location>
        <begin position="522"/>
        <end position="535"/>
    </location>
</feature>
<name>A0A1S3P0C4_SALSA</name>
<feature type="compositionally biased region" description="Low complexity" evidence="5">
    <location>
        <begin position="446"/>
        <end position="456"/>
    </location>
</feature>
<feature type="compositionally biased region" description="Low complexity" evidence="5">
    <location>
        <begin position="91"/>
        <end position="107"/>
    </location>
</feature>
<dbReference type="Proteomes" id="UP001652741">
    <property type="component" value="Chromosome ssa02"/>
</dbReference>
<dbReference type="PANTHER" id="PTHR23319">
    <property type="entry name" value="GRAM DOMAIN CONTAINING 1B, ISOFORM E"/>
    <property type="match status" value="1"/>
</dbReference>
<evidence type="ECO:0000256" key="1">
    <source>
        <dbReference type="ARBA" id="ARBA00004167"/>
    </source>
</evidence>
<evidence type="ECO:0000256" key="2">
    <source>
        <dbReference type="ARBA" id="ARBA00022692"/>
    </source>
</evidence>
<reference evidence="9" key="1">
    <citation type="submission" date="2025-08" db="UniProtKB">
        <authorList>
            <consortium name="RefSeq"/>
        </authorList>
    </citation>
    <scope>IDENTIFICATION</scope>
</reference>
<comment type="subcellular location">
    <subcellularLocation>
        <location evidence="1">Membrane</location>
        <topology evidence="1">Single-pass membrane protein</topology>
    </subcellularLocation>
</comment>
<feature type="domain" description="VASt" evidence="7">
    <location>
        <begin position="565"/>
        <end position="738"/>
    </location>
</feature>
<feature type="compositionally biased region" description="Low complexity" evidence="5">
    <location>
        <begin position="478"/>
        <end position="490"/>
    </location>
</feature>
<feature type="region of interest" description="Disordered" evidence="5">
    <location>
        <begin position="1"/>
        <end position="108"/>
    </location>
</feature>
<dbReference type="AlphaFoldDB" id="A0A1S3P0C4"/>
<sequence length="933" mass="102595">MMTMSVLATTGPESGGSMTQLVPIPTLNILPPSSDTDAWSRSPSPRPPRRHRCSRPHRSRARTKKRSDGEQEESPKPRWDGTEEEGRVKGSAAQRSPSLLPSALLPPHVDDAVLGPSLDLLLPPSSRTSWSCSSSPGRRSRWSLRSLLSRESDWDSCSTASNSPRSTPGSSPSLRRRVLGGSGGGGSRTSDAEGGPGERSGERRGSDSPLLSSSSAAASAYPIASRHFSRNAKKMQSWYNVLSPTYKQRNEDFRKLFKKLPDTERLIVDYSCALQKDILLQGRLYLSENWLCFYSNIFRWETTITILLKDVTTLTKEKTAKVIPNAIQISTDHDKHFFTSFGARDRSYMMIFRLWQNALMDKPLSPKELWHIVHQCYGTELGLTSEDDDYVSPTGEHINGLLPVEESVSVSDLLDLSSLGAIASLGSSPPSSMAALFPSGPLLASGGLGSSPPSSSTCLPIDIPGRTSLDPPDPSPPSSQISLPSSTHTASLSAPASAAASFYMEEGGDSLLESANHMVPPSATSLGNLTSLDQLTNDDELPTDPSNSSDTQEEDEVESFCADLAGRLHINMVVRMSVDKLHDLLFSADTHFIQHLFSQRHFTDLSVREWQQDSSSGNTSRILSYTIAINNPLGPKTAPVVETQTLYKNSAPGECYVVDSEVITSGIPYQDYFYTVHRYCLTAVNKNKSRLRVSSDICYKKQPWSLVKALIEKNTWSGIEEYYRHMESEVCKLETLLQSEVSVVTSGDVVGADSAKTPPALRRRKRTCSRRPGDREREGGGAGGGERGDRGMGDERREPGGQYKHGERWRGGGISTILLIVSFILVVLVALNMLLFYKLYSLERAAHTLETWQSFSLSDSPLPQSAGEWAQVLQLQRQFHQAQLGKWQQILQSSVTLLDQMKQSLEKLHRGIVTPEVQQDPPSNPTSESLTEH</sequence>